<reference evidence="1 2" key="1">
    <citation type="journal article" date="2018" name="J. Allergy Clin. Immunol.">
        <title>High-quality assembly of Dermatophagoides pteronyssinus genome and transcriptome reveals a wide range of novel allergens.</title>
        <authorList>
            <person name="Liu X.Y."/>
            <person name="Yang K.Y."/>
            <person name="Wang M.Q."/>
            <person name="Kwok J.S."/>
            <person name="Zeng X."/>
            <person name="Yang Z."/>
            <person name="Xiao X.J."/>
            <person name="Lau C.P."/>
            <person name="Li Y."/>
            <person name="Huang Z.M."/>
            <person name="Ba J.G."/>
            <person name="Yim A.K."/>
            <person name="Ouyang C.Y."/>
            <person name="Ngai S.M."/>
            <person name="Chan T.F."/>
            <person name="Leung E.L."/>
            <person name="Liu L."/>
            <person name="Liu Z.G."/>
            <person name="Tsui S.K."/>
        </authorList>
    </citation>
    <scope>NUCLEOTIDE SEQUENCE [LARGE SCALE GENOMIC DNA]</scope>
    <source>
        <strain evidence="1">Derp</strain>
    </source>
</reference>
<evidence type="ECO:0000313" key="2">
    <source>
        <dbReference type="Proteomes" id="UP000887458"/>
    </source>
</evidence>
<dbReference type="EMBL" id="NJHN03000065">
    <property type="protein sequence ID" value="KAH9418147.1"/>
    <property type="molecule type" value="Genomic_DNA"/>
</dbReference>
<gene>
    <name evidence="1" type="ORF">DERP_010699</name>
</gene>
<dbReference type="Proteomes" id="UP000887458">
    <property type="component" value="Unassembled WGS sequence"/>
</dbReference>
<protein>
    <submittedName>
        <fullName evidence="1">Uncharacterized protein</fullName>
    </submittedName>
</protein>
<keyword evidence="2" id="KW-1185">Reference proteome</keyword>
<organism evidence="1 2">
    <name type="scientific">Dermatophagoides pteronyssinus</name>
    <name type="common">European house dust mite</name>
    <dbReference type="NCBI Taxonomy" id="6956"/>
    <lineage>
        <taxon>Eukaryota</taxon>
        <taxon>Metazoa</taxon>
        <taxon>Ecdysozoa</taxon>
        <taxon>Arthropoda</taxon>
        <taxon>Chelicerata</taxon>
        <taxon>Arachnida</taxon>
        <taxon>Acari</taxon>
        <taxon>Acariformes</taxon>
        <taxon>Sarcoptiformes</taxon>
        <taxon>Astigmata</taxon>
        <taxon>Psoroptidia</taxon>
        <taxon>Analgoidea</taxon>
        <taxon>Pyroglyphidae</taxon>
        <taxon>Dermatophagoidinae</taxon>
        <taxon>Dermatophagoides</taxon>
    </lineage>
</organism>
<comment type="caution">
    <text evidence="1">The sequence shown here is derived from an EMBL/GenBank/DDBJ whole genome shotgun (WGS) entry which is preliminary data.</text>
</comment>
<proteinExistence type="predicted"/>
<name>A0ABQ8J6C8_DERPT</name>
<evidence type="ECO:0000313" key="1">
    <source>
        <dbReference type="EMBL" id="KAH9418147.1"/>
    </source>
</evidence>
<sequence>MTTTSSSSKSSTPMTIKEISKLSNPYYGGYRCQIISDYNDNNSNNNNNNVNNDDLEDEIAYIFLQNSRTINHLPIQHGDRILNRFLSQTPMNEQKIRKVSYPKPLTNLDNSNESCSAVFHSNLDEQDYRRRLQQQQQSKQTKQQISSIITLENVSKFDLSKKSNKPKNNDDDILFIRNENFIQEQQEPNDKKSIRSLVNIATISICSNNLIQHSNISGHRRRLQIDLDTTKFFKFTNLQ</sequence>
<reference evidence="1 2" key="2">
    <citation type="journal article" date="2022" name="Mol. Biol. Evol.">
        <title>Comparative Genomics Reveals Insights into the Divergent Evolution of Astigmatic Mites and Household Pest Adaptations.</title>
        <authorList>
            <person name="Xiong Q."/>
            <person name="Wan A.T."/>
            <person name="Liu X."/>
            <person name="Fung C.S."/>
            <person name="Xiao X."/>
            <person name="Malainual N."/>
            <person name="Hou J."/>
            <person name="Wang L."/>
            <person name="Wang M."/>
            <person name="Yang K.Y."/>
            <person name="Cui Y."/>
            <person name="Leung E.L."/>
            <person name="Nong W."/>
            <person name="Shin S.K."/>
            <person name="Au S.W."/>
            <person name="Jeong K.Y."/>
            <person name="Chew F.T."/>
            <person name="Hui J.H."/>
            <person name="Leung T.F."/>
            <person name="Tungtrongchitr A."/>
            <person name="Zhong N."/>
            <person name="Liu Z."/>
            <person name="Tsui S.K."/>
        </authorList>
    </citation>
    <scope>NUCLEOTIDE SEQUENCE [LARGE SCALE GENOMIC DNA]</scope>
    <source>
        <strain evidence="1">Derp</strain>
    </source>
</reference>
<accession>A0ABQ8J6C8</accession>